<reference evidence="4 5" key="1">
    <citation type="journal article" date="2016" name="Mol. Biol. Evol.">
        <title>Comparative Genomics of Early-Diverging Mushroom-Forming Fungi Provides Insights into the Origins of Lignocellulose Decay Capabilities.</title>
        <authorList>
            <person name="Nagy L.G."/>
            <person name="Riley R."/>
            <person name="Tritt A."/>
            <person name="Adam C."/>
            <person name="Daum C."/>
            <person name="Floudas D."/>
            <person name="Sun H."/>
            <person name="Yadav J.S."/>
            <person name="Pangilinan J."/>
            <person name="Larsson K.H."/>
            <person name="Matsuura K."/>
            <person name="Barry K."/>
            <person name="Labutti K."/>
            <person name="Kuo R."/>
            <person name="Ohm R.A."/>
            <person name="Bhattacharya S.S."/>
            <person name="Shirouzu T."/>
            <person name="Yoshinaga Y."/>
            <person name="Martin F.M."/>
            <person name="Grigoriev I.V."/>
            <person name="Hibbett D.S."/>
        </authorList>
    </citation>
    <scope>NUCLEOTIDE SEQUENCE [LARGE SCALE GENOMIC DNA]</scope>
    <source>
        <strain evidence="4 5">CBS 109695</strain>
    </source>
</reference>
<keyword evidence="5" id="KW-1185">Reference proteome</keyword>
<evidence type="ECO:0000256" key="3">
    <source>
        <dbReference type="SAM" id="SignalP"/>
    </source>
</evidence>
<dbReference type="OrthoDB" id="10264374at2759"/>
<name>A0A166E3T2_9AGAM</name>
<evidence type="ECO:0000313" key="5">
    <source>
        <dbReference type="Proteomes" id="UP000076532"/>
    </source>
</evidence>
<accession>A0A166E3T2</accession>
<protein>
    <submittedName>
        <fullName evidence="4">Antifreeze protein</fullName>
    </submittedName>
</protein>
<gene>
    <name evidence="4" type="ORF">FIBSPDRAFT_1048156</name>
</gene>
<sequence>MFPAMSSLAIAILFLTNGCLAAGPLAVPLGTAAKYAILAKSGISTVPKSSITGDIGLSPAAATFLTGFGLTRSSVGTYASSTQVHGHVYASDYTSPTPATLTTAISDVVTAYNNASGRVNPDRLNLGSGGLGGLTLAPGLYKWTTGVNIATSVTLSGHSSDTWILQVAGDLTIAHAQSVRLAGGASAANIVWVVGGAVSLGTSSSFEGIILSATSITLQTGSKINGRLLAQTDVALQVATVNQPCLLNLLNLLCIL</sequence>
<feature type="signal peptide" evidence="3">
    <location>
        <begin position="1"/>
        <end position="21"/>
    </location>
</feature>
<evidence type="ECO:0000313" key="4">
    <source>
        <dbReference type="EMBL" id="KZP15361.1"/>
    </source>
</evidence>
<dbReference type="Pfam" id="PF11999">
    <property type="entry name" value="Ice_binding"/>
    <property type="match status" value="1"/>
</dbReference>
<comment type="similarity">
    <text evidence="1">Belongs to the ice-binding protein family.</text>
</comment>
<feature type="chain" id="PRO_5007872481" evidence="3">
    <location>
        <begin position="22"/>
        <end position="256"/>
    </location>
</feature>
<keyword evidence="2 3" id="KW-0732">Signal</keyword>
<dbReference type="Proteomes" id="UP000076532">
    <property type="component" value="Unassembled WGS sequence"/>
</dbReference>
<organism evidence="4 5">
    <name type="scientific">Athelia psychrophila</name>
    <dbReference type="NCBI Taxonomy" id="1759441"/>
    <lineage>
        <taxon>Eukaryota</taxon>
        <taxon>Fungi</taxon>
        <taxon>Dikarya</taxon>
        <taxon>Basidiomycota</taxon>
        <taxon>Agaricomycotina</taxon>
        <taxon>Agaricomycetes</taxon>
        <taxon>Agaricomycetidae</taxon>
        <taxon>Atheliales</taxon>
        <taxon>Atheliaceae</taxon>
        <taxon>Athelia</taxon>
    </lineage>
</organism>
<dbReference type="EMBL" id="KV417605">
    <property type="protein sequence ID" value="KZP15361.1"/>
    <property type="molecule type" value="Genomic_DNA"/>
</dbReference>
<proteinExistence type="inferred from homology"/>
<evidence type="ECO:0000256" key="1">
    <source>
        <dbReference type="ARBA" id="ARBA00005445"/>
    </source>
</evidence>
<evidence type="ECO:0000256" key="2">
    <source>
        <dbReference type="ARBA" id="ARBA00022729"/>
    </source>
</evidence>
<dbReference type="InterPro" id="IPR021884">
    <property type="entry name" value="Ice-bd_prot"/>
</dbReference>
<dbReference type="AlphaFoldDB" id="A0A166E3T2"/>